<comment type="caution">
    <text evidence="2">The sequence shown here is derived from an EMBL/GenBank/DDBJ whole genome shotgun (WGS) entry which is preliminary data.</text>
</comment>
<dbReference type="SMART" id="SM00256">
    <property type="entry name" value="FBOX"/>
    <property type="match status" value="1"/>
</dbReference>
<sequence>MAQTTAATLCGSRHPAGMKDRLSLLPDDLLHNIMSFLTARQAVQTCLVSRRWRNLWRSMPCLNVDQREFNPTAEPENWTFDKTPETVRFLNFVDNLFYGAPG</sequence>
<dbReference type="AlphaFoldDB" id="A0AAV5BQY8"/>
<dbReference type="Gene3D" id="1.20.1280.50">
    <property type="match status" value="1"/>
</dbReference>
<reference evidence="2" key="2">
    <citation type="submission" date="2021-12" db="EMBL/GenBank/DDBJ databases">
        <title>Resequencing data analysis of finger millet.</title>
        <authorList>
            <person name="Hatakeyama M."/>
            <person name="Aluri S."/>
            <person name="Balachadran M.T."/>
            <person name="Sivarajan S.R."/>
            <person name="Poveda L."/>
            <person name="Shimizu-Inatsugi R."/>
            <person name="Schlapbach R."/>
            <person name="Sreeman S.M."/>
            <person name="Shimizu K.K."/>
        </authorList>
    </citation>
    <scope>NUCLEOTIDE SEQUENCE</scope>
</reference>
<name>A0AAV5BQY8_ELECO</name>
<accession>A0AAV5BQY8</accession>
<dbReference type="Pfam" id="PF00646">
    <property type="entry name" value="F-box"/>
    <property type="match status" value="1"/>
</dbReference>
<dbReference type="EMBL" id="BQKI01000002">
    <property type="protein sequence ID" value="GJM88596.1"/>
    <property type="molecule type" value="Genomic_DNA"/>
</dbReference>
<gene>
    <name evidence="2" type="primary">ga04674</name>
    <name evidence="2" type="ORF">PR202_ga04674</name>
</gene>
<protein>
    <recommendedName>
        <fullName evidence="1">F-box domain-containing protein</fullName>
    </recommendedName>
</protein>
<evidence type="ECO:0000259" key="1">
    <source>
        <dbReference type="PROSITE" id="PS50181"/>
    </source>
</evidence>
<evidence type="ECO:0000313" key="3">
    <source>
        <dbReference type="Proteomes" id="UP001054889"/>
    </source>
</evidence>
<organism evidence="2 3">
    <name type="scientific">Eleusine coracana subsp. coracana</name>
    <dbReference type="NCBI Taxonomy" id="191504"/>
    <lineage>
        <taxon>Eukaryota</taxon>
        <taxon>Viridiplantae</taxon>
        <taxon>Streptophyta</taxon>
        <taxon>Embryophyta</taxon>
        <taxon>Tracheophyta</taxon>
        <taxon>Spermatophyta</taxon>
        <taxon>Magnoliopsida</taxon>
        <taxon>Liliopsida</taxon>
        <taxon>Poales</taxon>
        <taxon>Poaceae</taxon>
        <taxon>PACMAD clade</taxon>
        <taxon>Chloridoideae</taxon>
        <taxon>Cynodonteae</taxon>
        <taxon>Eleusininae</taxon>
        <taxon>Eleusine</taxon>
    </lineage>
</organism>
<reference evidence="2" key="1">
    <citation type="journal article" date="2018" name="DNA Res.">
        <title>Multiple hybrid de novo genome assembly of finger millet, an orphan allotetraploid crop.</title>
        <authorList>
            <person name="Hatakeyama M."/>
            <person name="Aluri S."/>
            <person name="Balachadran M.T."/>
            <person name="Sivarajan S.R."/>
            <person name="Patrignani A."/>
            <person name="Gruter S."/>
            <person name="Poveda L."/>
            <person name="Shimizu-Inatsugi R."/>
            <person name="Baeten J."/>
            <person name="Francoijs K.J."/>
            <person name="Nataraja K.N."/>
            <person name="Reddy Y.A.N."/>
            <person name="Phadnis S."/>
            <person name="Ravikumar R.L."/>
            <person name="Schlapbach R."/>
            <person name="Sreeman S.M."/>
            <person name="Shimizu K.K."/>
        </authorList>
    </citation>
    <scope>NUCLEOTIDE SEQUENCE</scope>
</reference>
<dbReference type="Proteomes" id="UP001054889">
    <property type="component" value="Unassembled WGS sequence"/>
</dbReference>
<dbReference type="PANTHER" id="PTHR34223:SF51">
    <property type="entry name" value="OS06G0556300 PROTEIN"/>
    <property type="match status" value="1"/>
</dbReference>
<proteinExistence type="predicted"/>
<dbReference type="CDD" id="cd22160">
    <property type="entry name" value="F-box_AtFBL13-like"/>
    <property type="match status" value="1"/>
</dbReference>
<dbReference type="PANTHER" id="PTHR34223">
    <property type="entry name" value="OS11G0201299 PROTEIN"/>
    <property type="match status" value="1"/>
</dbReference>
<dbReference type="PROSITE" id="PS50181">
    <property type="entry name" value="FBOX"/>
    <property type="match status" value="1"/>
</dbReference>
<feature type="domain" description="F-box" evidence="1">
    <location>
        <begin position="19"/>
        <end position="55"/>
    </location>
</feature>
<dbReference type="InterPro" id="IPR053197">
    <property type="entry name" value="F-box_SCFL_complex_component"/>
</dbReference>
<dbReference type="InterPro" id="IPR036047">
    <property type="entry name" value="F-box-like_dom_sf"/>
</dbReference>
<dbReference type="InterPro" id="IPR001810">
    <property type="entry name" value="F-box_dom"/>
</dbReference>
<dbReference type="InterPro" id="IPR053781">
    <property type="entry name" value="F-box_AtFBL13-like"/>
</dbReference>
<evidence type="ECO:0000313" key="2">
    <source>
        <dbReference type="EMBL" id="GJM88596.1"/>
    </source>
</evidence>
<keyword evidence="3" id="KW-1185">Reference proteome</keyword>
<dbReference type="SUPFAM" id="SSF81383">
    <property type="entry name" value="F-box domain"/>
    <property type="match status" value="1"/>
</dbReference>